<dbReference type="SUPFAM" id="SSF101898">
    <property type="entry name" value="NHL repeat"/>
    <property type="match status" value="1"/>
</dbReference>
<organism evidence="3 4">
    <name type="scientific">Polarella glacialis</name>
    <name type="common">Dinoflagellate</name>
    <dbReference type="NCBI Taxonomy" id="89957"/>
    <lineage>
        <taxon>Eukaryota</taxon>
        <taxon>Sar</taxon>
        <taxon>Alveolata</taxon>
        <taxon>Dinophyceae</taxon>
        <taxon>Suessiales</taxon>
        <taxon>Suessiaceae</taxon>
        <taxon>Polarella</taxon>
    </lineage>
</organism>
<evidence type="ECO:0000313" key="3">
    <source>
        <dbReference type="EMBL" id="CAE8739223.1"/>
    </source>
</evidence>
<protein>
    <recommendedName>
        <fullName evidence="5">Peptidylamidoglycolate lyase</fullName>
    </recommendedName>
</protein>
<dbReference type="EMBL" id="CAJNNW010037079">
    <property type="protein sequence ID" value="CAE8739223.1"/>
    <property type="molecule type" value="Genomic_DNA"/>
</dbReference>
<accession>A0A813LUK6</accession>
<name>A0A813LUK6_POLGL</name>
<evidence type="ECO:0000256" key="2">
    <source>
        <dbReference type="SAM" id="SignalP"/>
    </source>
</evidence>
<evidence type="ECO:0000256" key="1">
    <source>
        <dbReference type="SAM" id="MobiDB-lite"/>
    </source>
</evidence>
<feature type="signal peptide" evidence="2">
    <location>
        <begin position="1"/>
        <end position="28"/>
    </location>
</feature>
<reference evidence="3" key="1">
    <citation type="submission" date="2021-02" db="EMBL/GenBank/DDBJ databases">
        <authorList>
            <person name="Dougan E. K."/>
            <person name="Rhodes N."/>
            <person name="Thang M."/>
            <person name="Chan C."/>
        </authorList>
    </citation>
    <scope>NUCLEOTIDE SEQUENCE</scope>
</reference>
<dbReference type="AlphaFoldDB" id="A0A813LUK6"/>
<dbReference type="Gene3D" id="2.120.10.30">
    <property type="entry name" value="TolB, C-terminal domain"/>
    <property type="match status" value="1"/>
</dbReference>
<dbReference type="PANTHER" id="PTHR13833">
    <property type="match status" value="1"/>
</dbReference>
<evidence type="ECO:0008006" key="5">
    <source>
        <dbReference type="Google" id="ProtNLM"/>
    </source>
</evidence>
<evidence type="ECO:0000313" key="4">
    <source>
        <dbReference type="Proteomes" id="UP000626109"/>
    </source>
</evidence>
<dbReference type="PANTHER" id="PTHR13833:SF71">
    <property type="entry name" value="NHL DOMAIN-CONTAINING PROTEIN"/>
    <property type="match status" value="1"/>
</dbReference>
<proteinExistence type="predicted"/>
<dbReference type="Proteomes" id="UP000626109">
    <property type="component" value="Unassembled WGS sequence"/>
</dbReference>
<keyword evidence="2" id="KW-0732">Signal</keyword>
<feature type="region of interest" description="Disordered" evidence="1">
    <location>
        <begin position="312"/>
        <end position="346"/>
    </location>
</feature>
<gene>
    <name evidence="3" type="ORF">PGLA2088_LOCUS49517</name>
</gene>
<comment type="caution">
    <text evidence="3">The sequence shown here is derived from an EMBL/GenBank/DDBJ whole genome shotgun (WGS) entry which is preliminary data.</text>
</comment>
<dbReference type="InterPro" id="IPR011042">
    <property type="entry name" value="6-blade_b-propeller_TolB-like"/>
</dbReference>
<sequence length="346" mass="38732">MVLLVLASRPAATLISTLFLAFTPLLHCADNTPGFKQPNFQNRYYQAEGYQGSRVLEHNQTGRFEHYVEVLWPTSSVVDHLGRVWIVDKRFHQVFMMETSSRYISWPAFYTEYSGRRDVSGHVDGSRLKARFDGPTGITLTQDPDKGLVLFVADTNNHCIRRLSWKTGRVVTIAGKAGFPGLKDGPAEESRFKQPQGVGVDFSGANLFILDNERRIRYVDLTQRALSVVTLTGGACREVMRWTVYEAVVLRTVGCHSDWSAVKAGEKDVEVFVSTESDGGDYYCFGHQATCSPRNHPALADRLSPQLISLDEAKANQPVTTPPPMMEKEERRLDYQGGGGRLAHWS</sequence>
<feature type="chain" id="PRO_5033053734" description="Peptidylamidoglycolate lyase" evidence="2">
    <location>
        <begin position="29"/>
        <end position="346"/>
    </location>
</feature>
<feature type="compositionally biased region" description="Gly residues" evidence="1">
    <location>
        <begin position="336"/>
        <end position="346"/>
    </location>
</feature>